<dbReference type="VEuPathDB" id="FungiDB:CPSG_03089"/>
<feature type="compositionally biased region" description="Basic and acidic residues" evidence="7">
    <location>
        <begin position="272"/>
        <end position="282"/>
    </location>
</feature>
<dbReference type="VEuPathDB" id="FungiDB:D8B26_003593"/>
<dbReference type="InterPro" id="IPR004827">
    <property type="entry name" value="bZIP"/>
</dbReference>
<reference evidence="10" key="2">
    <citation type="submission" date="2010-03" db="EMBL/GenBank/DDBJ databases">
        <title>The genome sequence of Coccidioides posadasii strain Silveira.</title>
        <authorList>
            <consortium name="The Broad Institute Genome Sequencing Center for Infectious Disease"/>
            <person name="Neafsey D."/>
            <person name="Orbach M."/>
            <person name="Henn M.R."/>
            <person name="Cole G.T."/>
            <person name="Galgiani J."/>
            <person name="Gardner M.J."/>
            <person name="Kirkland T.N."/>
            <person name="Taylor J.W."/>
            <person name="Young S.K."/>
            <person name="Zeng Q."/>
            <person name="Koehrsen M."/>
            <person name="Alvarado L."/>
            <person name="Berlin A."/>
            <person name="Borenstein D."/>
            <person name="Chapman S.B."/>
            <person name="Chen Z."/>
            <person name="Engels R."/>
            <person name="Freedman E."/>
            <person name="Gellesch M."/>
            <person name="Goldberg J."/>
            <person name="Griggs A."/>
            <person name="Gujja S."/>
            <person name="Heilman E."/>
            <person name="Heiman D."/>
            <person name="Howarth C."/>
            <person name="Jen D."/>
            <person name="Larson L."/>
            <person name="Mehta T."/>
            <person name="Neiman D."/>
            <person name="Park D."/>
            <person name="Pearson M."/>
            <person name="Richards J."/>
            <person name="Roberts A."/>
            <person name="Saif S."/>
            <person name="Shea T."/>
            <person name="Shenoy N."/>
            <person name="Sisk P."/>
            <person name="Stolte C."/>
            <person name="Sykes S."/>
            <person name="Walk T."/>
            <person name="White J."/>
            <person name="Yandava C."/>
            <person name="Haas B."/>
            <person name="Nusbaum C."/>
            <person name="Birren B."/>
        </authorList>
    </citation>
    <scope>NUCLEOTIDE SEQUENCE [LARGE SCALE GENOMIC DNA]</scope>
    <source>
        <strain evidence="10">RMSCC 757 / Silveira</strain>
    </source>
</reference>
<evidence type="ECO:0000256" key="6">
    <source>
        <dbReference type="SAM" id="Coils"/>
    </source>
</evidence>
<keyword evidence="10" id="KW-1185">Reference proteome</keyword>
<evidence type="ECO:0000256" key="1">
    <source>
        <dbReference type="ARBA" id="ARBA00004123"/>
    </source>
</evidence>
<proteinExistence type="predicted"/>
<dbReference type="Gene3D" id="1.20.5.170">
    <property type="match status" value="1"/>
</dbReference>
<gene>
    <name evidence="9" type="ORF">CPSG_03089</name>
</gene>
<keyword evidence="4" id="KW-0804">Transcription</keyword>
<feature type="region of interest" description="Disordered" evidence="7">
    <location>
        <begin position="109"/>
        <end position="170"/>
    </location>
</feature>
<dbReference type="GO" id="GO:0001228">
    <property type="term" value="F:DNA-binding transcription activator activity, RNA polymerase II-specific"/>
    <property type="evidence" value="ECO:0007669"/>
    <property type="project" value="TreeGrafter"/>
</dbReference>
<dbReference type="GO" id="GO:0005634">
    <property type="term" value="C:nucleus"/>
    <property type="evidence" value="ECO:0007669"/>
    <property type="project" value="UniProtKB-SubCell"/>
</dbReference>
<organism evidence="10">
    <name type="scientific">Coccidioides posadasii (strain RMSCC 757 / Silveira)</name>
    <name type="common">Valley fever fungus</name>
    <dbReference type="NCBI Taxonomy" id="443226"/>
    <lineage>
        <taxon>Eukaryota</taxon>
        <taxon>Fungi</taxon>
        <taxon>Dikarya</taxon>
        <taxon>Ascomycota</taxon>
        <taxon>Pezizomycotina</taxon>
        <taxon>Eurotiomycetes</taxon>
        <taxon>Eurotiomycetidae</taxon>
        <taxon>Onygenales</taxon>
        <taxon>Onygenaceae</taxon>
        <taxon>Coccidioides</taxon>
    </lineage>
</organism>
<feature type="region of interest" description="Disordered" evidence="7">
    <location>
        <begin position="255"/>
        <end position="282"/>
    </location>
</feature>
<keyword evidence="2" id="KW-0805">Transcription regulation</keyword>
<dbReference type="PANTHER" id="PTHR13044">
    <property type="entry name" value="ACTIVATING TRANSCRIPTION FACTOR ATF 4/5"/>
    <property type="match status" value="1"/>
</dbReference>
<dbReference type="AlphaFoldDB" id="E9D0R0"/>
<dbReference type="PROSITE" id="PS50217">
    <property type="entry name" value="BZIP"/>
    <property type="match status" value="1"/>
</dbReference>
<evidence type="ECO:0000313" key="10">
    <source>
        <dbReference type="Proteomes" id="UP000002497"/>
    </source>
</evidence>
<dbReference type="HOGENOM" id="CLU_056562_0_0_1"/>
<feature type="domain" description="BZIP" evidence="8">
    <location>
        <begin position="175"/>
        <end position="238"/>
    </location>
</feature>
<evidence type="ECO:0000256" key="7">
    <source>
        <dbReference type="SAM" id="MobiDB-lite"/>
    </source>
</evidence>
<dbReference type="GO" id="GO:0000977">
    <property type="term" value="F:RNA polymerase II transcription regulatory region sequence-specific DNA binding"/>
    <property type="evidence" value="ECO:0007669"/>
    <property type="project" value="TreeGrafter"/>
</dbReference>
<name>E9D0R0_COCPS</name>
<dbReference type="eggNOG" id="ENOG502S7ZI">
    <property type="taxonomic scope" value="Eukaryota"/>
</dbReference>
<dbReference type="OrthoDB" id="1939598at2759"/>
<feature type="coiled-coil region" evidence="6">
    <location>
        <begin position="200"/>
        <end position="234"/>
    </location>
</feature>
<dbReference type="STRING" id="443226.E9D0R0"/>
<sequence length="282" mass="31344">MSGYNGRRAPNFSQYLNDLNTVPSPYDQTLQQDQGLFDVDAELALFTNAEFFDFDSRGDMSSHVPVSLGEDLAQSEPTSSQDVKYLDMLNADFNLPNYQYYTTAMGPSQAPAYSAPPQQPPSHTNAASGSPPQPVASQPTPQETQPRPQHTTTTPTTVGTKRKQDASTLDEAARLAQEEDKRRRNTAASARFRIKKKEREKNLERTVKDVTAKNAALEARVSQLELENRWLKNLITEKNGSMLSDGDISGMFTKFRDSKEGQAATQQQQVKTETDETESRAS</sequence>
<keyword evidence="5" id="KW-0539">Nucleus</keyword>
<keyword evidence="6" id="KW-0175">Coiled coil</keyword>
<comment type="subcellular location">
    <subcellularLocation>
        <location evidence="1">Nucleus</location>
    </subcellularLocation>
</comment>
<evidence type="ECO:0000313" key="9">
    <source>
        <dbReference type="EMBL" id="EFW19914.1"/>
    </source>
</evidence>
<dbReference type="Proteomes" id="UP000002497">
    <property type="component" value="Unassembled WGS sequence"/>
</dbReference>
<evidence type="ECO:0000256" key="4">
    <source>
        <dbReference type="ARBA" id="ARBA00023163"/>
    </source>
</evidence>
<feature type="compositionally biased region" description="Low complexity" evidence="7">
    <location>
        <begin position="138"/>
        <end position="157"/>
    </location>
</feature>
<dbReference type="CDD" id="cd14705">
    <property type="entry name" value="bZIP_Zip1"/>
    <property type="match status" value="1"/>
</dbReference>
<evidence type="ECO:0000259" key="8">
    <source>
        <dbReference type="PROSITE" id="PS50217"/>
    </source>
</evidence>
<accession>E9D0R0</accession>
<protein>
    <submittedName>
        <fullName evidence="9">BZIP transcription factor</fullName>
    </submittedName>
</protein>
<dbReference type="PROSITE" id="PS00036">
    <property type="entry name" value="BZIP_BASIC"/>
    <property type="match status" value="1"/>
</dbReference>
<dbReference type="OMA" id="EFDKFTD"/>
<dbReference type="SUPFAM" id="SSF57959">
    <property type="entry name" value="Leucine zipper domain"/>
    <property type="match status" value="1"/>
</dbReference>
<dbReference type="EMBL" id="GL636489">
    <property type="protein sequence ID" value="EFW19914.1"/>
    <property type="molecule type" value="Genomic_DNA"/>
</dbReference>
<dbReference type="Pfam" id="PF07716">
    <property type="entry name" value="bZIP_2"/>
    <property type="match status" value="1"/>
</dbReference>
<dbReference type="FunFam" id="1.20.5.170:FF:000075">
    <property type="entry name" value="BZIP transcription factor (MetR)"/>
    <property type="match status" value="1"/>
</dbReference>
<dbReference type="InterPro" id="IPR046347">
    <property type="entry name" value="bZIP_sf"/>
</dbReference>
<evidence type="ECO:0000256" key="2">
    <source>
        <dbReference type="ARBA" id="ARBA00023015"/>
    </source>
</evidence>
<evidence type="ECO:0000256" key="3">
    <source>
        <dbReference type="ARBA" id="ARBA00023125"/>
    </source>
</evidence>
<evidence type="ECO:0000256" key="5">
    <source>
        <dbReference type="ARBA" id="ARBA00023242"/>
    </source>
</evidence>
<dbReference type="SMART" id="SM00338">
    <property type="entry name" value="BRLZ"/>
    <property type="match status" value="1"/>
</dbReference>
<keyword evidence="3" id="KW-0238">DNA-binding</keyword>
<reference evidence="10" key="1">
    <citation type="journal article" date="2010" name="Genome Res.">
        <title>Population genomic sequencing of Coccidioides fungi reveals recent hybridization and transposon control.</title>
        <authorList>
            <person name="Neafsey D.E."/>
            <person name="Barker B.M."/>
            <person name="Sharpton T.J."/>
            <person name="Stajich J.E."/>
            <person name="Park D.J."/>
            <person name="Whiston E."/>
            <person name="Hung C.-Y."/>
            <person name="McMahan C."/>
            <person name="White J."/>
            <person name="Sykes S."/>
            <person name="Heiman D."/>
            <person name="Young S."/>
            <person name="Zeng Q."/>
            <person name="Abouelleil A."/>
            <person name="Aftuck L."/>
            <person name="Bessette D."/>
            <person name="Brown A."/>
            <person name="FitzGerald M."/>
            <person name="Lui A."/>
            <person name="Macdonald J.P."/>
            <person name="Priest M."/>
            <person name="Orbach M.J."/>
            <person name="Galgiani J.N."/>
            <person name="Kirkland T.N."/>
            <person name="Cole G.T."/>
            <person name="Birren B.W."/>
            <person name="Henn M.R."/>
            <person name="Taylor J.W."/>
            <person name="Rounsley S.D."/>
        </authorList>
    </citation>
    <scope>NUCLEOTIDE SEQUENCE [LARGE SCALE GENOMIC DNA]</scope>
    <source>
        <strain evidence="10">RMSCC 757 / Silveira</strain>
    </source>
</reference>
<dbReference type="PANTHER" id="PTHR13044:SF14">
    <property type="entry name" value="CRYPTOCEPHAL, ISOFORM A"/>
    <property type="match status" value="1"/>
</dbReference>